<accession>A0A9P3H7Z5</accession>
<dbReference type="InterPro" id="IPR032675">
    <property type="entry name" value="LRR_dom_sf"/>
</dbReference>
<evidence type="ECO:0000313" key="2">
    <source>
        <dbReference type="Proteomes" id="UP000827284"/>
    </source>
</evidence>
<gene>
    <name evidence="1" type="ORF">EMPS_03823</name>
</gene>
<dbReference type="AlphaFoldDB" id="A0A9P3H7Z5"/>
<keyword evidence="2" id="KW-1185">Reference proteome</keyword>
<organism evidence="1 2">
    <name type="scientific">Entomortierella parvispora</name>
    <dbReference type="NCBI Taxonomy" id="205924"/>
    <lineage>
        <taxon>Eukaryota</taxon>
        <taxon>Fungi</taxon>
        <taxon>Fungi incertae sedis</taxon>
        <taxon>Mucoromycota</taxon>
        <taxon>Mortierellomycotina</taxon>
        <taxon>Mortierellomycetes</taxon>
        <taxon>Mortierellales</taxon>
        <taxon>Mortierellaceae</taxon>
        <taxon>Entomortierella</taxon>
    </lineage>
</organism>
<name>A0A9P3H7Z5_9FUNG</name>
<reference evidence="1" key="1">
    <citation type="submission" date="2021-11" db="EMBL/GenBank/DDBJ databases">
        <authorList>
            <person name="Herlambang A."/>
            <person name="Guo Y."/>
            <person name="Takashima Y."/>
            <person name="Nishizawa T."/>
        </authorList>
    </citation>
    <scope>NUCLEOTIDE SEQUENCE</scope>
    <source>
        <strain evidence="1">E1425</strain>
    </source>
</reference>
<sequence>MANKRCQFLRLTGIRKFLDHITGISREPSMQLKSLDLDCAFLMSRHLLKLKIIMDLCPALKMLTLRSSYSDQLVGTIRASLPKLEYLQLVGQDYTMMYSIQQDEYVATITVKTSATRLQSLDRFMYPNLKVLSFDCLHDLQDPLQSSLNHLLRNCPRLTAFDVRLPLEHFCSLVHMFQELFRSLDPTNSVSGTKRCLRIRSLATEHSVEMVIPWVGHTLGANTAVEVKMMGPKASNRHLELIFREYGSFIKVLLANDTLDDGLVGSLLKSDQGNGSIIENLTIDPSSLTDARLVEAILQRCMPRKEVALAFSCLEKDEHLTQMHDVLMHVGRKTTRLILHGRGKPSEWFMNITVSRSGLWDVRHLEIAFEGRVRMDERSMKRLLALISTPGTAGTTGAATTSDGHRRQTTLTRSILPLQTFRLTDCELLTEDWNTVLTTMDLKMMQRLSFEGTNFGTEQFDLLIEQLNKLLERSKSAMSSRGGLYQENRSRWC</sequence>
<dbReference type="EMBL" id="BQFW01000005">
    <property type="protein sequence ID" value="GJJ71473.1"/>
    <property type="molecule type" value="Genomic_DNA"/>
</dbReference>
<reference evidence="1" key="2">
    <citation type="journal article" date="2022" name="Microbiol. Resour. Announc.">
        <title>Whole-Genome Sequence of Entomortierella parvispora E1425, a Mucoromycotan Fungus Associated with Burkholderiaceae-Related Endosymbiotic Bacteria.</title>
        <authorList>
            <person name="Herlambang A."/>
            <person name="Guo Y."/>
            <person name="Takashima Y."/>
            <person name="Narisawa K."/>
            <person name="Ohta H."/>
            <person name="Nishizawa T."/>
        </authorList>
    </citation>
    <scope>NUCLEOTIDE SEQUENCE</scope>
    <source>
        <strain evidence="1">E1425</strain>
    </source>
</reference>
<evidence type="ECO:0000313" key="1">
    <source>
        <dbReference type="EMBL" id="GJJ71473.1"/>
    </source>
</evidence>
<protein>
    <submittedName>
        <fullName evidence="1">Uncharacterized protein</fullName>
    </submittedName>
</protein>
<dbReference type="SUPFAM" id="SSF52047">
    <property type="entry name" value="RNI-like"/>
    <property type="match status" value="1"/>
</dbReference>
<dbReference type="Proteomes" id="UP000827284">
    <property type="component" value="Unassembled WGS sequence"/>
</dbReference>
<dbReference type="OrthoDB" id="10686634at2759"/>
<proteinExistence type="predicted"/>
<comment type="caution">
    <text evidence="1">The sequence shown here is derived from an EMBL/GenBank/DDBJ whole genome shotgun (WGS) entry which is preliminary data.</text>
</comment>
<dbReference type="Gene3D" id="3.80.10.10">
    <property type="entry name" value="Ribonuclease Inhibitor"/>
    <property type="match status" value="1"/>
</dbReference>